<accession>A0A1I4FLH2</accession>
<organism evidence="1 2">
    <name type="scientific">Streptosporangium canum</name>
    <dbReference type="NCBI Taxonomy" id="324952"/>
    <lineage>
        <taxon>Bacteria</taxon>
        <taxon>Bacillati</taxon>
        <taxon>Actinomycetota</taxon>
        <taxon>Actinomycetes</taxon>
        <taxon>Streptosporangiales</taxon>
        <taxon>Streptosporangiaceae</taxon>
        <taxon>Streptosporangium</taxon>
    </lineage>
</organism>
<feature type="non-terminal residue" evidence="1">
    <location>
        <position position="319"/>
    </location>
</feature>
<sequence length="319" mass="33485">MTMLTYTLLTDPAPLEASAAGRPPSTGTVYLLVTNTGQQAAFWSTITVQVPVGNGAGDLTSDLTTIKPKGEYGTWSGTLSSVSVQPGPQGSNAFQVTAPGGRASFAPGDHMVLTLEEVTVAPAAGLAVLKVTENTGRTRTGRLSSSVAVVSLVKTAAKEIPPPCDFRPDKVMLDDTDTLTLSWEGSDDFSYEILFPGGQRSIASNTRSWSPAAADAPKRATTYILVATSRSTPQRKHYLTTTVQVRNPVLETLTATTGIDTPWVQGTTDATKGRVTFTGTGVEISNNSGGQSTVTADKANLTGVNTEWVQGRSTDDGWI</sequence>
<dbReference type="Proteomes" id="UP000199111">
    <property type="component" value="Unassembled WGS sequence"/>
</dbReference>
<evidence type="ECO:0000313" key="1">
    <source>
        <dbReference type="EMBL" id="SFL18160.1"/>
    </source>
</evidence>
<name>A0A1I4FLH2_9ACTN</name>
<keyword evidence="2" id="KW-1185">Reference proteome</keyword>
<proteinExistence type="predicted"/>
<dbReference type="AlphaFoldDB" id="A0A1I4FLH2"/>
<protein>
    <submittedName>
        <fullName evidence="1">Uncharacterized protein</fullName>
    </submittedName>
</protein>
<evidence type="ECO:0000313" key="2">
    <source>
        <dbReference type="Proteomes" id="UP000199111"/>
    </source>
</evidence>
<gene>
    <name evidence="1" type="ORF">SAMN05216275_16526</name>
</gene>
<dbReference type="RefSeq" id="WP_093892263.1">
    <property type="nucleotide sequence ID" value="NZ_FOQY01000065.1"/>
</dbReference>
<reference evidence="2" key="1">
    <citation type="submission" date="2016-10" db="EMBL/GenBank/DDBJ databases">
        <authorList>
            <person name="Varghese N."/>
            <person name="Submissions S."/>
        </authorList>
    </citation>
    <scope>NUCLEOTIDE SEQUENCE [LARGE SCALE GENOMIC DNA]</scope>
    <source>
        <strain evidence="2">CGMCC 4.2126</strain>
    </source>
</reference>
<dbReference type="EMBL" id="FOQY01000065">
    <property type="protein sequence ID" value="SFL18160.1"/>
    <property type="molecule type" value="Genomic_DNA"/>
</dbReference>
<dbReference type="GeneID" id="96303788"/>